<organism evidence="4 5">
    <name type="scientific">Tetracentron sinense</name>
    <name type="common">Spur-leaf</name>
    <dbReference type="NCBI Taxonomy" id="13715"/>
    <lineage>
        <taxon>Eukaryota</taxon>
        <taxon>Viridiplantae</taxon>
        <taxon>Streptophyta</taxon>
        <taxon>Embryophyta</taxon>
        <taxon>Tracheophyta</taxon>
        <taxon>Spermatophyta</taxon>
        <taxon>Magnoliopsida</taxon>
        <taxon>Trochodendrales</taxon>
        <taxon>Trochodendraceae</taxon>
        <taxon>Tetracentron</taxon>
    </lineage>
</organism>
<keyword evidence="1" id="KW-0649">Protein kinase inhibitor</keyword>
<dbReference type="GO" id="GO:0004860">
    <property type="term" value="F:protein kinase inhibitor activity"/>
    <property type="evidence" value="ECO:0007669"/>
    <property type="project" value="UniProtKB-KW"/>
</dbReference>
<dbReference type="InterPro" id="IPR040389">
    <property type="entry name" value="SMR"/>
</dbReference>
<dbReference type="Proteomes" id="UP000655225">
    <property type="component" value="Unassembled WGS sequence"/>
</dbReference>
<gene>
    <name evidence="4" type="ORF">HHK36_016698</name>
</gene>
<evidence type="ECO:0000256" key="2">
    <source>
        <dbReference type="ARBA" id="ARBA00023306"/>
    </source>
</evidence>
<dbReference type="EMBL" id="JABCRI010000011">
    <property type="protein sequence ID" value="KAF8397776.1"/>
    <property type="molecule type" value="Genomic_DNA"/>
</dbReference>
<name>A0A834Z5R6_TETSI</name>
<proteinExistence type="predicted"/>
<reference evidence="4 5" key="1">
    <citation type="submission" date="2020-04" db="EMBL/GenBank/DDBJ databases">
        <title>Plant Genome Project.</title>
        <authorList>
            <person name="Zhang R.-G."/>
        </authorList>
    </citation>
    <scope>NUCLEOTIDE SEQUENCE [LARGE SCALE GENOMIC DNA]</scope>
    <source>
        <strain evidence="4">YNK0</strain>
        <tissue evidence="4">Leaf</tissue>
    </source>
</reference>
<accession>A0A834Z5R6</accession>
<evidence type="ECO:0000256" key="3">
    <source>
        <dbReference type="SAM" id="MobiDB-lite"/>
    </source>
</evidence>
<keyword evidence="5" id="KW-1185">Reference proteome</keyword>
<protein>
    <submittedName>
        <fullName evidence="4">Uncharacterized protein</fullName>
    </submittedName>
</protein>
<evidence type="ECO:0000313" key="4">
    <source>
        <dbReference type="EMBL" id="KAF8397776.1"/>
    </source>
</evidence>
<dbReference type="PANTHER" id="PTHR33142:SF89">
    <property type="entry name" value="CYCLIN-DEPENDENT PROTEIN KINASE INHIBITOR SMR2"/>
    <property type="match status" value="1"/>
</dbReference>
<evidence type="ECO:0000313" key="5">
    <source>
        <dbReference type="Proteomes" id="UP000655225"/>
    </source>
</evidence>
<feature type="compositionally biased region" description="Basic and acidic residues" evidence="3">
    <location>
        <begin position="46"/>
        <end position="56"/>
    </location>
</feature>
<dbReference type="OrthoDB" id="662905at2759"/>
<evidence type="ECO:0000256" key="1">
    <source>
        <dbReference type="ARBA" id="ARBA00023013"/>
    </source>
</evidence>
<feature type="region of interest" description="Disordered" evidence="3">
    <location>
        <begin position="22"/>
        <end position="62"/>
    </location>
</feature>
<comment type="caution">
    <text evidence="4">The sequence shown here is derived from an EMBL/GenBank/DDBJ whole genome shotgun (WGS) entry which is preliminary data.</text>
</comment>
<dbReference type="GO" id="GO:0032875">
    <property type="term" value="P:regulation of DNA endoreduplication"/>
    <property type="evidence" value="ECO:0007669"/>
    <property type="project" value="InterPro"/>
</dbReference>
<sequence>MSTDLKFQHGSPEIRLQPIEVPKRQSSGFAKEDGAPIQLADDEDECRTPTSDEHKIPRAWSCPPAPQKPKRVVLCKRKLSELQFFEIVNREEVESFFQSNFELPRVTSRKFKKRWCSIERNSL</sequence>
<dbReference type="PANTHER" id="PTHR33142">
    <property type="entry name" value="CYCLIN-DEPENDENT PROTEIN KINASE INHIBITOR SMR13"/>
    <property type="match status" value="1"/>
</dbReference>
<dbReference type="AlphaFoldDB" id="A0A834Z5R6"/>
<keyword evidence="2" id="KW-0131">Cell cycle</keyword>